<feature type="coiled-coil region" evidence="2">
    <location>
        <begin position="136"/>
        <end position="208"/>
    </location>
</feature>
<protein>
    <submittedName>
        <fullName evidence="5">Efflux RND transporter periplasmic adaptor subunit</fullName>
    </submittedName>
</protein>
<evidence type="ECO:0000256" key="2">
    <source>
        <dbReference type="SAM" id="Coils"/>
    </source>
</evidence>
<evidence type="ECO:0000259" key="4">
    <source>
        <dbReference type="Pfam" id="PF25954"/>
    </source>
</evidence>
<dbReference type="Gene3D" id="2.40.30.170">
    <property type="match status" value="1"/>
</dbReference>
<organism evidence="5 6">
    <name type="scientific">Desulfomonile tiedjei</name>
    <dbReference type="NCBI Taxonomy" id="2358"/>
    <lineage>
        <taxon>Bacteria</taxon>
        <taxon>Pseudomonadati</taxon>
        <taxon>Thermodesulfobacteriota</taxon>
        <taxon>Desulfomonilia</taxon>
        <taxon>Desulfomonilales</taxon>
        <taxon>Desulfomonilaceae</taxon>
        <taxon>Desulfomonile</taxon>
    </lineage>
</organism>
<evidence type="ECO:0000313" key="5">
    <source>
        <dbReference type="EMBL" id="MBI5252254.1"/>
    </source>
</evidence>
<keyword evidence="3" id="KW-1133">Transmembrane helix</keyword>
<dbReference type="Gene3D" id="2.40.50.100">
    <property type="match status" value="2"/>
</dbReference>
<accession>A0A9D6Z5L8</accession>
<keyword evidence="3" id="KW-0472">Membrane</keyword>
<dbReference type="PRINTS" id="PR01490">
    <property type="entry name" value="RTXTOXIND"/>
</dbReference>
<comment type="similarity">
    <text evidence="1">Belongs to the membrane fusion protein (MFP) (TC 8.A.1) family.</text>
</comment>
<name>A0A9D6Z5L8_9BACT</name>
<feature type="domain" description="CusB-like beta-barrel" evidence="4">
    <location>
        <begin position="355"/>
        <end position="425"/>
    </location>
</feature>
<dbReference type="PANTHER" id="PTHR30469">
    <property type="entry name" value="MULTIDRUG RESISTANCE PROTEIN MDTA"/>
    <property type="match status" value="1"/>
</dbReference>
<dbReference type="EMBL" id="JACRDE010000583">
    <property type="protein sequence ID" value="MBI5252254.1"/>
    <property type="molecule type" value="Genomic_DNA"/>
</dbReference>
<keyword evidence="2" id="KW-0175">Coiled coil</keyword>
<dbReference type="AlphaFoldDB" id="A0A9D6Z5L8"/>
<dbReference type="InterPro" id="IPR006143">
    <property type="entry name" value="RND_pump_MFP"/>
</dbReference>
<comment type="caution">
    <text evidence="5">The sequence shown here is derived from an EMBL/GenBank/DDBJ whole genome shotgun (WGS) entry which is preliminary data.</text>
</comment>
<reference evidence="5" key="1">
    <citation type="submission" date="2020-07" db="EMBL/GenBank/DDBJ databases">
        <title>Huge and variable diversity of episymbiotic CPR bacteria and DPANN archaea in groundwater ecosystems.</title>
        <authorList>
            <person name="He C.Y."/>
            <person name="Keren R."/>
            <person name="Whittaker M."/>
            <person name="Farag I.F."/>
            <person name="Doudna J."/>
            <person name="Cate J.H.D."/>
            <person name="Banfield J.F."/>
        </authorList>
    </citation>
    <scope>NUCLEOTIDE SEQUENCE</scope>
    <source>
        <strain evidence="5">NC_groundwater_1664_Pr3_B-0.1um_52_9</strain>
    </source>
</reference>
<dbReference type="Pfam" id="PF25954">
    <property type="entry name" value="Beta-barrel_RND_2"/>
    <property type="match status" value="1"/>
</dbReference>
<evidence type="ECO:0000256" key="1">
    <source>
        <dbReference type="ARBA" id="ARBA00009477"/>
    </source>
</evidence>
<dbReference type="SUPFAM" id="SSF111369">
    <property type="entry name" value="HlyD-like secretion proteins"/>
    <property type="match status" value="1"/>
</dbReference>
<feature type="transmembrane region" description="Helical" evidence="3">
    <location>
        <begin position="36"/>
        <end position="55"/>
    </location>
</feature>
<dbReference type="PANTHER" id="PTHR30469:SF15">
    <property type="entry name" value="HLYD FAMILY OF SECRETION PROTEINS"/>
    <property type="match status" value="1"/>
</dbReference>
<dbReference type="GO" id="GO:1990281">
    <property type="term" value="C:efflux pump complex"/>
    <property type="evidence" value="ECO:0007669"/>
    <property type="project" value="TreeGrafter"/>
</dbReference>
<dbReference type="Gene3D" id="2.40.420.20">
    <property type="match status" value="1"/>
</dbReference>
<evidence type="ECO:0000256" key="3">
    <source>
        <dbReference type="SAM" id="Phobius"/>
    </source>
</evidence>
<proteinExistence type="inferred from homology"/>
<dbReference type="Gene3D" id="1.10.287.470">
    <property type="entry name" value="Helix hairpin bin"/>
    <property type="match status" value="1"/>
</dbReference>
<evidence type="ECO:0000313" key="6">
    <source>
        <dbReference type="Proteomes" id="UP000807825"/>
    </source>
</evidence>
<dbReference type="Proteomes" id="UP000807825">
    <property type="component" value="Unassembled WGS sequence"/>
</dbReference>
<dbReference type="InterPro" id="IPR058792">
    <property type="entry name" value="Beta-barrel_RND_2"/>
</dbReference>
<dbReference type="GO" id="GO:0015562">
    <property type="term" value="F:efflux transmembrane transporter activity"/>
    <property type="evidence" value="ECO:0007669"/>
    <property type="project" value="TreeGrafter"/>
</dbReference>
<dbReference type="NCBIfam" id="TIGR01730">
    <property type="entry name" value="RND_mfp"/>
    <property type="match status" value="1"/>
</dbReference>
<keyword evidence="3" id="KW-0812">Transmembrane</keyword>
<gene>
    <name evidence="5" type="ORF">HY912_22395</name>
</gene>
<sequence>MELNKLQVLSTVRRGDGEDHGHGSVPIPRFNWKLRVLLPGLVLGGFLLLLGFSAYEEFIPAVAVHASPVVLKTVEGNVSGSVTVQAAGWLEADPYKSYVTALTDGIVREVLVLDGETVSAGQVVVRLVDEDSHLMVQRAKDRVIELEATLAAEKADLQAAVTEWENPTERQLAVDIASAQLAETRATLEQIASEIAMEESNLEHAKSQHDRALGLHASGVISEQEFVRLRSQHNAQVSKIAALRNRYTATKELIARHEAELRASKEHLSLRTDERRKLDRARATVLQAEAASSQARTALSEAMLRLERTEIRSPMNGVVLSRLTEPGSKVVVLSDNPGSARVLGLYDPKRLQARVDVPLVDAGKISVGQEIEVIVEVVPDKPFSGTVTRVLHEANIQKNTLEVKAALADPDPKLRPEMLARVKFLARPDSGTEKSGQRLFAPENAVRGSSGNTQTWVVRHFDGEGGTVHAVSVKPGTAKSNGWVDILEGLQPGDLVITSSVAGLKDGKKVRVVGE</sequence>